<gene>
    <name evidence="2" type="ORF">B0T16DRAFT_410633</name>
</gene>
<feature type="compositionally biased region" description="Low complexity" evidence="1">
    <location>
        <begin position="22"/>
        <end position="34"/>
    </location>
</feature>
<reference evidence="2" key="1">
    <citation type="submission" date="2023-06" db="EMBL/GenBank/DDBJ databases">
        <title>Genome-scale phylogeny and comparative genomics of the fungal order Sordariales.</title>
        <authorList>
            <consortium name="Lawrence Berkeley National Laboratory"/>
            <person name="Hensen N."/>
            <person name="Bonometti L."/>
            <person name="Westerberg I."/>
            <person name="Brannstrom I.O."/>
            <person name="Guillou S."/>
            <person name="Cros-Aarteil S."/>
            <person name="Calhoun S."/>
            <person name="Haridas S."/>
            <person name="Kuo A."/>
            <person name="Mondo S."/>
            <person name="Pangilinan J."/>
            <person name="Riley R."/>
            <person name="Labutti K."/>
            <person name="Andreopoulos B."/>
            <person name="Lipzen A."/>
            <person name="Chen C."/>
            <person name="Yanf M."/>
            <person name="Daum C."/>
            <person name="Ng V."/>
            <person name="Clum A."/>
            <person name="Steindorff A."/>
            <person name="Ohm R."/>
            <person name="Martin F."/>
            <person name="Silar P."/>
            <person name="Natvig D."/>
            <person name="Lalanne C."/>
            <person name="Gautier V."/>
            <person name="Ament-Velasquez S.L."/>
            <person name="Kruys A."/>
            <person name="Hutchinson M.I."/>
            <person name="Powell A.J."/>
            <person name="Barry K."/>
            <person name="Miller A.N."/>
            <person name="Grigoriev I.V."/>
            <person name="Debuchy R."/>
            <person name="Gladieux P."/>
            <person name="Thoren M.H."/>
            <person name="Johannesson H."/>
        </authorList>
    </citation>
    <scope>NUCLEOTIDE SEQUENCE</scope>
    <source>
        <strain evidence="2">SMH2532-1</strain>
    </source>
</reference>
<sequence>MTSEQQLTRPHQDMETQDRNEPSSTSTTASAGAPIPTPAESQAPSISEHQPPYTPQQIGHMFRDLHEFLSKTLYFEATILDPPQGGFTFVQPNPAKSDLANEVIRRIPRMQYDKSYGTIHSHYKSNIYIDPKGNEFNKLLRGMVEDVGMDVRDAFFFSTGHDGHGSRWIIVHARHGVIQEEAEGRGREALCDMREWIEDLKGKYRSLKLIPFPGCETLECEDVPEWEGGEITLEEVCSQREAERWREGDGYTLVEKTAVDYGFIRQTFRRFGWPDAFEQVKCWEFFRETMVGDGSGEGLDYKYWSGSML</sequence>
<dbReference type="EMBL" id="JAULSV010000003">
    <property type="protein sequence ID" value="KAK0649738.1"/>
    <property type="molecule type" value="Genomic_DNA"/>
</dbReference>
<evidence type="ECO:0000256" key="1">
    <source>
        <dbReference type="SAM" id="MobiDB-lite"/>
    </source>
</evidence>
<dbReference type="Proteomes" id="UP001174936">
    <property type="component" value="Unassembled WGS sequence"/>
</dbReference>
<protein>
    <submittedName>
        <fullName evidence="2">Uncharacterized protein</fullName>
    </submittedName>
</protein>
<name>A0AA39YBT0_9PEZI</name>
<proteinExistence type="predicted"/>
<dbReference type="AlphaFoldDB" id="A0AA39YBT0"/>
<accession>A0AA39YBT0</accession>
<keyword evidence="3" id="KW-1185">Reference proteome</keyword>
<evidence type="ECO:0000313" key="2">
    <source>
        <dbReference type="EMBL" id="KAK0649738.1"/>
    </source>
</evidence>
<evidence type="ECO:0000313" key="3">
    <source>
        <dbReference type="Proteomes" id="UP001174936"/>
    </source>
</evidence>
<comment type="caution">
    <text evidence="2">The sequence shown here is derived from an EMBL/GenBank/DDBJ whole genome shotgun (WGS) entry which is preliminary data.</text>
</comment>
<feature type="region of interest" description="Disordered" evidence="1">
    <location>
        <begin position="1"/>
        <end position="57"/>
    </location>
</feature>
<organism evidence="2 3">
    <name type="scientific">Cercophora newfieldiana</name>
    <dbReference type="NCBI Taxonomy" id="92897"/>
    <lineage>
        <taxon>Eukaryota</taxon>
        <taxon>Fungi</taxon>
        <taxon>Dikarya</taxon>
        <taxon>Ascomycota</taxon>
        <taxon>Pezizomycotina</taxon>
        <taxon>Sordariomycetes</taxon>
        <taxon>Sordariomycetidae</taxon>
        <taxon>Sordariales</taxon>
        <taxon>Lasiosphaeriaceae</taxon>
        <taxon>Cercophora</taxon>
    </lineage>
</organism>
<feature type="compositionally biased region" description="Basic and acidic residues" evidence="1">
    <location>
        <begin position="10"/>
        <end position="21"/>
    </location>
</feature>